<dbReference type="InterPro" id="IPR052155">
    <property type="entry name" value="Biofilm_reg_signaling"/>
</dbReference>
<dbReference type="PANTHER" id="PTHR44757:SF2">
    <property type="entry name" value="BIOFILM ARCHITECTURE MAINTENANCE PROTEIN MBAA"/>
    <property type="match status" value="1"/>
</dbReference>
<dbReference type="InterPro" id="IPR001633">
    <property type="entry name" value="EAL_dom"/>
</dbReference>
<dbReference type="SMART" id="SM00052">
    <property type="entry name" value="EAL"/>
    <property type="match status" value="1"/>
</dbReference>
<dbReference type="InterPro" id="IPR043128">
    <property type="entry name" value="Rev_trsase/Diguanyl_cyclase"/>
</dbReference>
<sequence>MKCPPALPMETERLAALAEYGLGSDRPLPSLDVVVRIAAHMFEVPVAAVNMVGDDHVFFAAATGFAGDGVDMSRDASFCAHAILQDGVMVVPDATLDDRFHDNPLVTGDTQVRFYAGVPLLSAGGHALGALCVIDTKAHHDFSADDRERLRELARMAADRMELRRVELFIERDRRPFAEPERRSPTAMIRFDEHGTILDWNDAAAMLYGYAVADGPDLTLELLAPERDRAGLRDLIARAVAAGSVDGMTMPPEVHGLRRDGTEFLLGFSLFCWRENGVLTFNAHLQDLSALRDEKDALKRLAGADVLTGVANRISFYRNAEAALTCPLGAAVVILDLDGFKDVNDTLGHAVGDGILCDVARRLTALARPDDTVARIGADEFALLLRGVTDTADARRFADAAAAAIAEPMVVGGFDVRVTACCGVAVAPQHAQEALSLIGNADLALSRAKHNGPGQAFVFVAALRMEAVARRVYNIELHRAVSDGEFVLFYQPQVDFADGSLTGAEALIRWRHPQRGLLSPAAFLPALERGPLAPTVGAWILDEACEQAAFWRRNGAPGFRMGVNLFGAQFRVGNIVDEVIAVLDRHGLPPQALELEVTENIVLDDDAVLDSLQRLHEYGVGIAFDDFGTGYASISLLRRYPLSRIKIDRSFVQGMVQSGRDASLVRALVDMARSFDLRTIAEGVETVPQCDGLRQLGCDEGQGYLFGVPMPAREFGERFDIGLGDEWVGWNVNRA</sequence>
<dbReference type="Proteomes" id="UP000199120">
    <property type="component" value="Unassembled WGS sequence"/>
</dbReference>
<evidence type="ECO:0000259" key="3">
    <source>
        <dbReference type="PROSITE" id="PS50887"/>
    </source>
</evidence>
<dbReference type="Pfam" id="PF01590">
    <property type="entry name" value="GAF"/>
    <property type="match status" value="1"/>
</dbReference>
<dbReference type="OrthoDB" id="9813903at2"/>
<evidence type="ECO:0000313" key="5">
    <source>
        <dbReference type="Proteomes" id="UP000199120"/>
    </source>
</evidence>
<dbReference type="Gene3D" id="3.30.450.40">
    <property type="match status" value="1"/>
</dbReference>
<feature type="domain" description="GGDEF" evidence="3">
    <location>
        <begin position="328"/>
        <end position="461"/>
    </location>
</feature>
<reference evidence="5" key="1">
    <citation type="submission" date="2016-10" db="EMBL/GenBank/DDBJ databases">
        <authorList>
            <person name="Varghese N."/>
            <person name="Submissions S."/>
        </authorList>
    </citation>
    <scope>NUCLEOTIDE SEQUENCE [LARGE SCALE GENOMIC DNA]</scope>
    <source>
        <strain evidence="5">LMG 26416</strain>
    </source>
</reference>
<dbReference type="SUPFAM" id="SSF55781">
    <property type="entry name" value="GAF domain-like"/>
    <property type="match status" value="1"/>
</dbReference>
<dbReference type="InterPro" id="IPR000160">
    <property type="entry name" value="GGDEF_dom"/>
</dbReference>
<dbReference type="Gene3D" id="3.30.70.270">
    <property type="match status" value="1"/>
</dbReference>
<dbReference type="InterPro" id="IPR000014">
    <property type="entry name" value="PAS"/>
</dbReference>
<dbReference type="InterPro" id="IPR035919">
    <property type="entry name" value="EAL_sf"/>
</dbReference>
<dbReference type="SMART" id="SM00267">
    <property type="entry name" value="GGDEF"/>
    <property type="match status" value="1"/>
</dbReference>
<evidence type="ECO:0000259" key="1">
    <source>
        <dbReference type="PROSITE" id="PS50112"/>
    </source>
</evidence>
<gene>
    <name evidence="4" type="ORF">SAMN05192542_101125</name>
</gene>
<dbReference type="Pfam" id="PF00990">
    <property type="entry name" value="GGDEF"/>
    <property type="match status" value="1"/>
</dbReference>
<dbReference type="SMART" id="SM00091">
    <property type="entry name" value="PAS"/>
    <property type="match status" value="1"/>
</dbReference>
<dbReference type="NCBIfam" id="TIGR00229">
    <property type="entry name" value="sensory_box"/>
    <property type="match status" value="1"/>
</dbReference>
<dbReference type="PANTHER" id="PTHR44757">
    <property type="entry name" value="DIGUANYLATE CYCLASE DGCP"/>
    <property type="match status" value="1"/>
</dbReference>
<name>A0A1H7F9Z9_9BURK</name>
<dbReference type="SUPFAM" id="SSF141868">
    <property type="entry name" value="EAL domain-like"/>
    <property type="match status" value="1"/>
</dbReference>
<dbReference type="Gene3D" id="3.30.450.20">
    <property type="entry name" value="PAS domain"/>
    <property type="match status" value="1"/>
</dbReference>
<dbReference type="SMART" id="SM00065">
    <property type="entry name" value="GAF"/>
    <property type="match status" value="1"/>
</dbReference>
<dbReference type="RefSeq" id="WP_090552819.1">
    <property type="nucleotide sequence ID" value="NZ_FNSR01000003.1"/>
</dbReference>
<keyword evidence="5" id="KW-1185">Reference proteome</keyword>
<dbReference type="CDD" id="cd00130">
    <property type="entry name" value="PAS"/>
    <property type="match status" value="1"/>
</dbReference>
<dbReference type="AlphaFoldDB" id="A0A1H7F9Z9"/>
<dbReference type="Gene3D" id="3.20.20.450">
    <property type="entry name" value="EAL domain"/>
    <property type="match status" value="1"/>
</dbReference>
<feature type="domain" description="PAS" evidence="1">
    <location>
        <begin position="173"/>
        <end position="243"/>
    </location>
</feature>
<dbReference type="InterPro" id="IPR029016">
    <property type="entry name" value="GAF-like_dom_sf"/>
</dbReference>
<evidence type="ECO:0000259" key="2">
    <source>
        <dbReference type="PROSITE" id="PS50883"/>
    </source>
</evidence>
<dbReference type="InterPro" id="IPR035965">
    <property type="entry name" value="PAS-like_dom_sf"/>
</dbReference>
<dbReference type="PROSITE" id="PS50887">
    <property type="entry name" value="GGDEF"/>
    <property type="match status" value="1"/>
</dbReference>
<dbReference type="CDD" id="cd01949">
    <property type="entry name" value="GGDEF"/>
    <property type="match status" value="1"/>
</dbReference>
<dbReference type="SUPFAM" id="SSF55073">
    <property type="entry name" value="Nucleotide cyclase"/>
    <property type="match status" value="1"/>
</dbReference>
<accession>A0A1H7F9Z9</accession>
<organism evidence="4 5">
    <name type="scientific">Paraburkholderia caballeronis</name>
    <dbReference type="NCBI Taxonomy" id="416943"/>
    <lineage>
        <taxon>Bacteria</taxon>
        <taxon>Pseudomonadati</taxon>
        <taxon>Pseudomonadota</taxon>
        <taxon>Betaproteobacteria</taxon>
        <taxon>Burkholderiales</taxon>
        <taxon>Burkholderiaceae</taxon>
        <taxon>Paraburkholderia</taxon>
    </lineage>
</organism>
<dbReference type="Pfam" id="PF00563">
    <property type="entry name" value="EAL"/>
    <property type="match status" value="1"/>
</dbReference>
<dbReference type="STRING" id="416943.SAMN05445871_6141"/>
<evidence type="ECO:0000313" key="4">
    <source>
        <dbReference type="EMBL" id="SEK20035.1"/>
    </source>
</evidence>
<dbReference type="SUPFAM" id="SSF55785">
    <property type="entry name" value="PYP-like sensor domain (PAS domain)"/>
    <property type="match status" value="1"/>
</dbReference>
<dbReference type="InterPro" id="IPR003018">
    <property type="entry name" value="GAF"/>
</dbReference>
<dbReference type="NCBIfam" id="TIGR00254">
    <property type="entry name" value="GGDEF"/>
    <property type="match status" value="1"/>
</dbReference>
<dbReference type="EMBL" id="FOAJ01000001">
    <property type="protein sequence ID" value="SEK20035.1"/>
    <property type="molecule type" value="Genomic_DNA"/>
</dbReference>
<dbReference type="PROSITE" id="PS50112">
    <property type="entry name" value="PAS"/>
    <property type="match status" value="1"/>
</dbReference>
<proteinExistence type="predicted"/>
<dbReference type="CDD" id="cd01948">
    <property type="entry name" value="EAL"/>
    <property type="match status" value="1"/>
</dbReference>
<protein>
    <submittedName>
        <fullName evidence="4">PAS domain S-box-containing protein/diguanylate cyclase (GGDEF) domain-containing protein</fullName>
    </submittedName>
</protein>
<feature type="domain" description="EAL" evidence="2">
    <location>
        <begin position="470"/>
        <end position="723"/>
    </location>
</feature>
<dbReference type="InterPro" id="IPR029787">
    <property type="entry name" value="Nucleotide_cyclase"/>
</dbReference>
<dbReference type="PROSITE" id="PS50883">
    <property type="entry name" value="EAL"/>
    <property type="match status" value="1"/>
</dbReference>